<feature type="chain" id="PRO_5039445008" evidence="1">
    <location>
        <begin position="24"/>
        <end position="89"/>
    </location>
</feature>
<reference evidence="2 3" key="1">
    <citation type="submission" date="2019-04" db="EMBL/GenBank/DDBJ databases">
        <authorList>
            <person name="Poehlein A."/>
            <person name="Bengelsdorf F.R."/>
            <person name="Duerre P."/>
            <person name="Daniel R."/>
        </authorList>
    </citation>
    <scope>NUCLEOTIDE SEQUENCE [LARGE SCALE GENOMIC DNA]</scope>
    <source>
        <strain evidence="2 3">BS-1</strain>
    </source>
</reference>
<name>A0A4Z0Y1Y4_9FIRM</name>
<evidence type="ECO:0000256" key="1">
    <source>
        <dbReference type="SAM" id="SignalP"/>
    </source>
</evidence>
<organism evidence="2 3">
    <name type="scientific">Caproiciproducens galactitolivorans</name>
    <dbReference type="NCBI Taxonomy" id="642589"/>
    <lineage>
        <taxon>Bacteria</taxon>
        <taxon>Bacillati</taxon>
        <taxon>Bacillota</taxon>
        <taxon>Clostridia</taxon>
        <taxon>Eubacteriales</taxon>
        <taxon>Acutalibacteraceae</taxon>
        <taxon>Caproiciproducens</taxon>
    </lineage>
</organism>
<comment type="caution">
    <text evidence="2">The sequence shown here is derived from an EMBL/GenBank/DDBJ whole genome shotgun (WGS) entry which is preliminary data.</text>
</comment>
<dbReference type="Proteomes" id="UP000297714">
    <property type="component" value="Unassembled WGS sequence"/>
</dbReference>
<proteinExistence type="predicted"/>
<evidence type="ECO:0000313" key="3">
    <source>
        <dbReference type="Proteomes" id="UP000297714"/>
    </source>
</evidence>
<dbReference type="EMBL" id="SRMQ01000001">
    <property type="protein sequence ID" value="TGJ77949.1"/>
    <property type="molecule type" value="Genomic_DNA"/>
</dbReference>
<gene>
    <name evidence="2" type="ORF">CAGA_03590</name>
</gene>
<dbReference type="RefSeq" id="WP_167875132.1">
    <property type="nucleotide sequence ID" value="NZ_JAJUFJ010000001.1"/>
</dbReference>
<feature type="signal peptide" evidence="1">
    <location>
        <begin position="1"/>
        <end position="23"/>
    </location>
</feature>
<dbReference type="AlphaFoldDB" id="A0A4Z0Y1Y4"/>
<keyword evidence="3" id="KW-1185">Reference proteome</keyword>
<protein>
    <submittedName>
        <fullName evidence="2">Uncharacterized protein</fullName>
    </submittedName>
</protein>
<sequence length="89" mass="9831">MDKGLRFSSQPLFALLAATVVVASASVIVTTAAEDNEDKDDNPRAAATEAKSIVTHNCLPPFSLQYIILRRNKTCYNFLFLLWRAICAL</sequence>
<evidence type="ECO:0000313" key="2">
    <source>
        <dbReference type="EMBL" id="TGJ77949.1"/>
    </source>
</evidence>
<keyword evidence="1" id="KW-0732">Signal</keyword>
<accession>A0A4Z0Y1Y4</accession>